<organism evidence="2 3">
    <name type="scientific">Candidatus Colwellbacteria bacterium CG10_big_fil_rev_8_21_14_0_10_42_22</name>
    <dbReference type="NCBI Taxonomy" id="1974540"/>
    <lineage>
        <taxon>Bacteria</taxon>
        <taxon>Candidatus Colwelliibacteriota</taxon>
    </lineage>
</organism>
<feature type="transmembrane region" description="Helical" evidence="1">
    <location>
        <begin position="50"/>
        <end position="73"/>
    </location>
</feature>
<dbReference type="AlphaFoldDB" id="A0A2H0VFX3"/>
<dbReference type="EMBL" id="PFAH01000007">
    <property type="protein sequence ID" value="PIR98005.1"/>
    <property type="molecule type" value="Genomic_DNA"/>
</dbReference>
<evidence type="ECO:0000313" key="3">
    <source>
        <dbReference type="Proteomes" id="UP000231466"/>
    </source>
</evidence>
<dbReference type="Proteomes" id="UP000231466">
    <property type="component" value="Unassembled WGS sequence"/>
</dbReference>
<evidence type="ECO:0000313" key="2">
    <source>
        <dbReference type="EMBL" id="PIR98005.1"/>
    </source>
</evidence>
<keyword evidence="1" id="KW-1133">Transmembrane helix</keyword>
<accession>A0A2H0VFX3</accession>
<keyword evidence="1" id="KW-0812">Transmembrane</keyword>
<evidence type="ECO:0000256" key="1">
    <source>
        <dbReference type="SAM" id="Phobius"/>
    </source>
</evidence>
<keyword evidence="1" id="KW-0472">Membrane</keyword>
<gene>
    <name evidence="2" type="ORF">COT89_02020</name>
</gene>
<protein>
    <submittedName>
        <fullName evidence="2">Uncharacterized protein</fullName>
    </submittedName>
</protein>
<reference evidence="3" key="1">
    <citation type="submission" date="2017-09" db="EMBL/GenBank/DDBJ databases">
        <title>Depth-based differentiation of microbial function through sediment-hosted aquifers and enrichment of novel symbionts in the deep terrestrial subsurface.</title>
        <authorList>
            <person name="Probst A.J."/>
            <person name="Ladd B."/>
            <person name="Jarett J.K."/>
            <person name="Geller-Mcgrath D.E."/>
            <person name="Sieber C.M.K."/>
            <person name="Emerson J.B."/>
            <person name="Anantharaman K."/>
            <person name="Thomas B.C."/>
            <person name="Malmstrom R."/>
            <person name="Stieglmeier M."/>
            <person name="Klingl A."/>
            <person name="Woyke T."/>
            <person name="Ryan C.M."/>
            <person name="Banfield J.F."/>
        </authorList>
    </citation>
    <scope>NUCLEOTIDE SEQUENCE [LARGE SCALE GENOMIC DNA]</scope>
</reference>
<sequence>MSDQESLKSSGGVGITSASVKPPTPIAIDAKKVDSATKPIKKQLSGNKKALLIGLGIVVFLGIAAAAVVNFVLPTFFSNEVGVTEPEEAPLVEEEPTLPTPTIPTYVHQSYFIEPVDSEVELMTKEVNTAGIQDALTLIAADVVDEEKTLTEFSVTTGGEGIPVSAREYIEALLPDITVAVPLEDDFTGFFYSDGENVWPGYILSLNSGEDDINLLRQVLNGDIENSEFLKNLFLEDQGAPKTETFNDGSAEGDLTGVRYLSYEKGGSINYGWKEGKLVISTSYAGFKKVSTLVGEKIATIENDVTP</sequence>
<proteinExistence type="predicted"/>
<comment type="caution">
    <text evidence="2">The sequence shown here is derived from an EMBL/GenBank/DDBJ whole genome shotgun (WGS) entry which is preliminary data.</text>
</comment>
<name>A0A2H0VFX3_9BACT</name>